<dbReference type="GeneID" id="66065860"/>
<accession>A0A8E5MIK7</accession>
<evidence type="ECO:0000256" key="3">
    <source>
        <dbReference type="ARBA" id="ARBA00022692"/>
    </source>
</evidence>
<evidence type="ECO:0000313" key="9">
    <source>
        <dbReference type="EMBL" id="QUC20841.1"/>
    </source>
</evidence>
<feature type="transmembrane region" description="Helical" evidence="7">
    <location>
        <begin position="765"/>
        <end position="787"/>
    </location>
</feature>
<gene>
    <name evidence="9" type="ORF">UV8b_05082</name>
</gene>
<dbReference type="PANTHER" id="PTHR10283:SF92">
    <property type="entry name" value="LOW-AFFINITY PHOSPHATE TRANSPORTER PHO91"/>
    <property type="match status" value="1"/>
</dbReference>
<feature type="transmembrane region" description="Helical" evidence="7">
    <location>
        <begin position="652"/>
        <end position="674"/>
    </location>
</feature>
<feature type="transmembrane region" description="Helical" evidence="7">
    <location>
        <begin position="581"/>
        <end position="607"/>
    </location>
</feature>
<dbReference type="PANTHER" id="PTHR10283">
    <property type="entry name" value="SOLUTE CARRIER FAMILY 13 MEMBER"/>
    <property type="match status" value="1"/>
</dbReference>
<feature type="transmembrane region" description="Helical" evidence="7">
    <location>
        <begin position="720"/>
        <end position="753"/>
    </location>
</feature>
<evidence type="ECO:0000313" key="10">
    <source>
        <dbReference type="Proteomes" id="UP000027002"/>
    </source>
</evidence>
<dbReference type="Pfam" id="PF03600">
    <property type="entry name" value="CitMHS"/>
    <property type="match status" value="1"/>
</dbReference>
<feature type="domain" description="SPX" evidence="8">
    <location>
        <begin position="1"/>
        <end position="251"/>
    </location>
</feature>
<dbReference type="GO" id="GO:0006797">
    <property type="term" value="P:polyphosphate metabolic process"/>
    <property type="evidence" value="ECO:0007669"/>
    <property type="project" value="TreeGrafter"/>
</dbReference>
<dbReference type="Proteomes" id="UP000027002">
    <property type="component" value="Chromosome 4"/>
</dbReference>
<dbReference type="Pfam" id="PF03105">
    <property type="entry name" value="SPX"/>
    <property type="match status" value="1"/>
</dbReference>
<feature type="transmembrane region" description="Helical" evidence="7">
    <location>
        <begin position="455"/>
        <end position="478"/>
    </location>
</feature>
<feature type="transmembrane region" description="Helical" evidence="7">
    <location>
        <begin position="541"/>
        <end position="560"/>
    </location>
</feature>
<feature type="transmembrane region" description="Helical" evidence="7">
    <location>
        <begin position="499"/>
        <end position="529"/>
    </location>
</feature>
<evidence type="ECO:0000256" key="5">
    <source>
        <dbReference type="ARBA" id="ARBA00023136"/>
    </source>
</evidence>
<evidence type="ECO:0000259" key="8">
    <source>
        <dbReference type="PROSITE" id="PS51382"/>
    </source>
</evidence>
<keyword evidence="10" id="KW-1185">Reference proteome</keyword>
<dbReference type="CDD" id="cd14478">
    <property type="entry name" value="SPX_PHO87_PHO90_like"/>
    <property type="match status" value="1"/>
</dbReference>
<evidence type="ECO:0000256" key="6">
    <source>
        <dbReference type="SAM" id="MobiDB-lite"/>
    </source>
</evidence>
<feature type="transmembrane region" description="Helical" evidence="7">
    <location>
        <begin position="808"/>
        <end position="831"/>
    </location>
</feature>
<dbReference type="GO" id="GO:0005315">
    <property type="term" value="F:phosphate transmembrane transporter activity"/>
    <property type="evidence" value="ECO:0007669"/>
    <property type="project" value="TreeGrafter"/>
</dbReference>
<evidence type="ECO:0000256" key="7">
    <source>
        <dbReference type="SAM" id="Phobius"/>
    </source>
</evidence>
<dbReference type="OrthoDB" id="6500128at2759"/>
<dbReference type="GO" id="GO:0006817">
    <property type="term" value="P:phosphate ion transport"/>
    <property type="evidence" value="ECO:0007669"/>
    <property type="project" value="TreeGrafter"/>
</dbReference>
<comment type="subcellular location">
    <subcellularLocation>
        <location evidence="1">Membrane</location>
        <topology evidence="1">Multi-pass membrane protein</topology>
    </subcellularLocation>
</comment>
<protein>
    <recommendedName>
        <fullName evidence="8">SPX domain-containing protein</fullName>
    </recommendedName>
</protein>
<dbReference type="InterPro" id="IPR004331">
    <property type="entry name" value="SPX_dom"/>
</dbReference>
<dbReference type="RefSeq" id="XP_042998514.1">
    <property type="nucleotide sequence ID" value="XM_043142580.1"/>
</dbReference>
<feature type="transmembrane region" description="Helical" evidence="7">
    <location>
        <begin position="627"/>
        <end position="645"/>
    </location>
</feature>
<sequence length="837" mass="91855">MKFSHSIQFNAVPDWSSHYVAYSNLKKLIYQLEKAVHQARAGDSESRPLISSEDPTEVFSRALGVELEKICSFYVSKEGELLEEVNQLVKDVGERPSTDGNDLRRMSSEDGHRPPLRRTSFSRGSDDDIEDSASDEDVDDETTVLNKARSSGGRRRTVAIAGHHITDAAASSEYGRSARRYSTYDDYGDQSIMFSSALFSSGIMLKKRIISLYVQLCELKSYAQLNKTGFSKVLKKFDKILDKELKGPYMKANVDTAYPFKYETKKIVEENIEKMEQAYTEVVTGGDRELAQKDLRSHLREHVVWERNTVWRDLIGIERRAEAARFGQSFLGQDQTAVPKRLQGDDEERATTTQFITPLGRLSIPSWLVGSSFLTLIVTVAIFCALLAIPIMEKPEEQNCLALLVFVSLLWATETIPLFVTSLLIPFLSVVLRVVCDENSAEHERLDAKEATNSIFAAMWSPVIMLLLGGFTLAAALSKCKIDKRLATLILSKAGTRPGTVLIANMFVAAFASMLISNVAAPVLCYSIIEPMLRTLPADSNMSKAVIIGIALASNIGGMLSPIASPQNVIAMGIMKPEPMWLQWFFIVIPVGAVSIGLIWALLSVTFQPGKGTVISPIRPLKEQFSGVQWFVSIVTVLTIGLWCASHQMDHIFGDMGVIAIIPIVLFFGIGVLTKEDFNNFPWTIIILAAGGLSLGKAVRSSGLLHTVAKMVSSNVEGMSLYVVLVVFSSLILVIATFISHTVAALIFLPLVFDVGMSMDQPQPNLLVMGGVLMCSAAMGLPTSGFPNMTAIMKEDATGQRYLGVKHFISRGIPSSVLTLMVVITLGYGIMQVAGLD</sequence>
<feature type="transmembrane region" description="Helical" evidence="7">
    <location>
        <begin position="367"/>
        <end position="389"/>
    </location>
</feature>
<dbReference type="InterPro" id="IPR004680">
    <property type="entry name" value="Cit_transptr-like_dom"/>
</dbReference>
<evidence type="ECO:0000256" key="1">
    <source>
        <dbReference type="ARBA" id="ARBA00004141"/>
    </source>
</evidence>
<organism evidence="9 10">
    <name type="scientific">Ustilaginoidea virens</name>
    <name type="common">Rice false smut fungus</name>
    <name type="synonym">Villosiclava virens</name>
    <dbReference type="NCBI Taxonomy" id="1159556"/>
    <lineage>
        <taxon>Eukaryota</taxon>
        <taxon>Fungi</taxon>
        <taxon>Dikarya</taxon>
        <taxon>Ascomycota</taxon>
        <taxon>Pezizomycotina</taxon>
        <taxon>Sordariomycetes</taxon>
        <taxon>Hypocreomycetidae</taxon>
        <taxon>Hypocreales</taxon>
        <taxon>Clavicipitaceae</taxon>
        <taxon>Ustilaginoidea</taxon>
    </lineage>
</organism>
<evidence type="ECO:0000256" key="4">
    <source>
        <dbReference type="ARBA" id="ARBA00022989"/>
    </source>
</evidence>
<proteinExistence type="predicted"/>
<keyword evidence="2" id="KW-0813">Transport</keyword>
<feature type="transmembrane region" description="Helical" evidence="7">
    <location>
        <begin position="680"/>
        <end position="699"/>
    </location>
</feature>
<feature type="compositionally biased region" description="Acidic residues" evidence="6">
    <location>
        <begin position="127"/>
        <end position="142"/>
    </location>
</feature>
<feature type="compositionally biased region" description="Basic and acidic residues" evidence="6">
    <location>
        <begin position="92"/>
        <end position="113"/>
    </location>
</feature>
<dbReference type="EMBL" id="CP072756">
    <property type="protein sequence ID" value="QUC20841.1"/>
    <property type="molecule type" value="Genomic_DNA"/>
</dbReference>
<reference evidence="9" key="1">
    <citation type="submission" date="2020-03" db="EMBL/GenBank/DDBJ databases">
        <title>A mixture of massive structural variations and highly conserved coding sequences in Ustilaginoidea virens genome.</title>
        <authorList>
            <person name="Zhang K."/>
            <person name="Zhao Z."/>
            <person name="Zhang Z."/>
            <person name="Li Y."/>
            <person name="Hsiang T."/>
            <person name="Sun W."/>
        </authorList>
    </citation>
    <scope>NUCLEOTIDE SEQUENCE</scope>
    <source>
        <strain evidence="9">UV-8b</strain>
    </source>
</reference>
<dbReference type="PROSITE" id="PS51382">
    <property type="entry name" value="SPX"/>
    <property type="match status" value="1"/>
</dbReference>
<dbReference type="CDD" id="cd01115">
    <property type="entry name" value="SLC13_permease"/>
    <property type="match status" value="1"/>
</dbReference>
<name>A0A8E5MIK7_USTVR</name>
<dbReference type="GO" id="GO:0005886">
    <property type="term" value="C:plasma membrane"/>
    <property type="evidence" value="ECO:0007669"/>
    <property type="project" value="TreeGrafter"/>
</dbReference>
<feature type="region of interest" description="Disordered" evidence="6">
    <location>
        <begin position="92"/>
        <end position="150"/>
    </location>
</feature>
<keyword evidence="5 7" id="KW-0472">Membrane</keyword>
<feature type="transmembrane region" description="Helical" evidence="7">
    <location>
        <begin position="401"/>
        <end position="425"/>
    </location>
</feature>
<dbReference type="KEGG" id="uvi:66065860"/>
<dbReference type="AlphaFoldDB" id="A0A8E5MIK7"/>
<keyword evidence="3 7" id="KW-0812">Transmembrane</keyword>
<keyword evidence="4 7" id="KW-1133">Transmembrane helix</keyword>
<evidence type="ECO:0000256" key="2">
    <source>
        <dbReference type="ARBA" id="ARBA00022448"/>
    </source>
</evidence>